<dbReference type="Pfam" id="PF00188">
    <property type="entry name" value="CAP"/>
    <property type="match status" value="1"/>
</dbReference>
<name>A0A1M5A0K4_9RHOB</name>
<dbReference type="AlphaFoldDB" id="A0A1M5A0K4"/>
<dbReference type="CDD" id="cd05379">
    <property type="entry name" value="CAP_bacterial"/>
    <property type="match status" value="1"/>
</dbReference>
<dbReference type="PANTHER" id="PTHR31157:SF1">
    <property type="entry name" value="SCP DOMAIN-CONTAINING PROTEIN"/>
    <property type="match status" value="1"/>
</dbReference>
<feature type="domain" description="SCP" evidence="1">
    <location>
        <begin position="50"/>
        <end position="157"/>
    </location>
</feature>
<dbReference type="SUPFAM" id="SSF55797">
    <property type="entry name" value="PR-1-like"/>
    <property type="match status" value="1"/>
</dbReference>
<dbReference type="PROSITE" id="PS51257">
    <property type="entry name" value="PROKAR_LIPOPROTEIN"/>
    <property type="match status" value="1"/>
</dbReference>
<evidence type="ECO:0000313" key="3">
    <source>
        <dbReference type="Proteomes" id="UP000184144"/>
    </source>
</evidence>
<evidence type="ECO:0000313" key="2">
    <source>
        <dbReference type="EMBL" id="SHF23805.1"/>
    </source>
</evidence>
<gene>
    <name evidence="2" type="ORF">SAMN05444273_104403</name>
</gene>
<evidence type="ECO:0000259" key="1">
    <source>
        <dbReference type="Pfam" id="PF00188"/>
    </source>
</evidence>
<sequence length="164" mass="17518">MLRMFGTTALAIAFLTACTPDDPVASSPTVATPVTSDATAVSRADVGVLLNTERAKNGLPPLSPNPKLAAAARAHAQDMARSGFFDHVGSDKSKPSQRVRAQGYSYCFVAENIAQGWKTPEQVMQGWMDSPGHRRNNLSSKPSEYGAARAEGDYWVLVFGRSGC</sequence>
<dbReference type="Gene3D" id="3.40.33.10">
    <property type="entry name" value="CAP"/>
    <property type="match status" value="1"/>
</dbReference>
<keyword evidence="3" id="KW-1185">Reference proteome</keyword>
<dbReference type="InterPro" id="IPR035940">
    <property type="entry name" value="CAP_sf"/>
</dbReference>
<protein>
    <submittedName>
        <fullName evidence="2">Uncharacterized conserved protein YkwD, contains CAP (CSP/antigen 5/PR1) domain</fullName>
    </submittedName>
</protein>
<proteinExistence type="predicted"/>
<dbReference type="RefSeq" id="WP_245814801.1">
    <property type="nucleotide sequence ID" value="NZ_FQUV01000004.1"/>
</dbReference>
<dbReference type="EMBL" id="FQUV01000004">
    <property type="protein sequence ID" value="SHF23805.1"/>
    <property type="molecule type" value="Genomic_DNA"/>
</dbReference>
<reference evidence="3" key="1">
    <citation type="submission" date="2016-11" db="EMBL/GenBank/DDBJ databases">
        <authorList>
            <person name="Varghese N."/>
            <person name="Submissions S."/>
        </authorList>
    </citation>
    <scope>NUCLEOTIDE SEQUENCE [LARGE SCALE GENOMIC DNA]</scope>
    <source>
        <strain evidence="3">DSM 100566</strain>
    </source>
</reference>
<accession>A0A1M5A0K4</accession>
<dbReference type="Proteomes" id="UP000184144">
    <property type="component" value="Unassembled WGS sequence"/>
</dbReference>
<organism evidence="2 3">
    <name type="scientific">Litoreibacter ascidiaceicola</name>
    <dbReference type="NCBI Taxonomy" id="1486859"/>
    <lineage>
        <taxon>Bacteria</taxon>
        <taxon>Pseudomonadati</taxon>
        <taxon>Pseudomonadota</taxon>
        <taxon>Alphaproteobacteria</taxon>
        <taxon>Rhodobacterales</taxon>
        <taxon>Roseobacteraceae</taxon>
        <taxon>Litoreibacter</taxon>
    </lineage>
</organism>
<dbReference type="STRING" id="1486859.SAMN05444273_104403"/>
<dbReference type="InterPro" id="IPR014044">
    <property type="entry name" value="CAP_dom"/>
</dbReference>
<dbReference type="PANTHER" id="PTHR31157">
    <property type="entry name" value="SCP DOMAIN-CONTAINING PROTEIN"/>
    <property type="match status" value="1"/>
</dbReference>